<dbReference type="AlphaFoldDB" id="A0A6N3ADN0"/>
<dbReference type="EMBL" id="CACRTL010000019">
    <property type="protein sequence ID" value="VYT88447.1"/>
    <property type="molecule type" value="Genomic_DNA"/>
</dbReference>
<proteinExistence type="predicted"/>
<accession>A0A6N3ADN0</accession>
<protein>
    <recommendedName>
        <fullName evidence="2">Phage tail protein</fullName>
    </recommendedName>
</protein>
<evidence type="ECO:0008006" key="2">
    <source>
        <dbReference type="Google" id="ProtNLM"/>
    </source>
</evidence>
<sequence>MADGDFKAQVQVEPVYNYTVAIDTTPDTTATWSPLCAGIENFSESLNEQVQQFFFMCGKGFANNYVTGMAPSLTVTGRRVKGDAAQEYIFGAKYALMKKRETQLQISQLDATGANTQTITCNVTIQNIVEINGNATDPSQISFDLAFNGTPTLKSTPVGG</sequence>
<name>A0A6N3ADN0_9FIRM</name>
<reference evidence="1" key="1">
    <citation type="submission" date="2019-11" db="EMBL/GenBank/DDBJ databases">
        <authorList>
            <person name="Feng L."/>
        </authorList>
    </citation>
    <scope>NUCLEOTIDE SEQUENCE</scope>
    <source>
        <strain evidence="1">CramosumLFYP8</strain>
    </source>
</reference>
<dbReference type="NCBIfam" id="NF047353">
    <property type="entry name" value="tube_lmo2291"/>
    <property type="match status" value="1"/>
</dbReference>
<gene>
    <name evidence="1" type="ORF">CRLFYP8_02423</name>
</gene>
<evidence type="ECO:0000313" key="1">
    <source>
        <dbReference type="EMBL" id="VYT88447.1"/>
    </source>
</evidence>
<organism evidence="1">
    <name type="scientific">Thomasclavelia ramosa</name>
    <dbReference type="NCBI Taxonomy" id="1547"/>
    <lineage>
        <taxon>Bacteria</taxon>
        <taxon>Bacillati</taxon>
        <taxon>Bacillota</taxon>
        <taxon>Erysipelotrichia</taxon>
        <taxon>Erysipelotrichales</taxon>
        <taxon>Coprobacillaceae</taxon>
        <taxon>Thomasclavelia</taxon>
    </lineage>
</organism>
<dbReference type="RefSeq" id="WP_156635446.1">
    <property type="nucleotide sequence ID" value="NZ_CACRTL010000019.1"/>
</dbReference>